<dbReference type="AlphaFoldDB" id="A0A915M9X2"/>
<dbReference type="PANTHER" id="PTHR24123">
    <property type="entry name" value="ANKYRIN REPEAT-CONTAINING"/>
    <property type="match status" value="1"/>
</dbReference>
<feature type="repeat" description="ANK" evidence="3">
    <location>
        <begin position="60"/>
        <end position="92"/>
    </location>
</feature>
<protein>
    <submittedName>
        <fullName evidence="5">Uncharacterized protein</fullName>
    </submittedName>
</protein>
<dbReference type="Gene3D" id="1.25.40.20">
    <property type="entry name" value="Ankyrin repeat-containing domain"/>
    <property type="match status" value="2"/>
</dbReference>
<sequence length="187" mass="20790">MLLNQGVQVDAATTTMSIIPLHLAAQQGHIAVVGMLLSRSTQQQHAKDWRGRTPLHLASNGWTGMHYATKAGHLDVVKLFVNSSADAQAETKDGKVPLCFAAANNHIECLHFLLKQKHDTHQLMEDRKFIFDLMVCGKGNENQPLQEFILQSPAPIDTAVKLSSLYREMSEKEKERAKDLVSHKNGI</sequence>
<accession>A0A915M9X2</accession>
<evidence type="ECO:0000313" key="5">
    <source>
        <dbReference type="WBParaSite" id="scaffold3253_cov213.g6298"/>
    </source>
</evidence>
<dbReference type="Pfam" id="PF00023">
    <property type="entry name" value="Ank"/>
    <property type="match status" value="1"/>
</dbReference>
<keyword evidence="2 3" id="KW-0040">ANK repeat</keyword>
<reference evidence="5" key="1">
    <citation type="submission" date="2022-11" db="UniProtKB">
        <authorList>
            <consortium name="WormBaseParasite"/>
        </authorList>
    </citation>
    <scope>IDENTIFICATION</scope>
</reference>
<dbReference type="Proteomes" id="UP000887561">
    <property type="component" value="Unplaced"/>
</dbReference>
<dbReference type="PROSITE" id="PS50297">
    <property type="entry name" value="ANK_REP_REGION"/>
    <property type="match status" value="1"/>
</dbReference>
<name>A0A915M9X2_MELJA</name>
<evidence type="ECO:0000256" key="3">
    <source>
        <dbReference type="PROSITE-ProRule" id="PRU00023"/>
    </source>
</evidence>
<dbReference type="Pfam" id="PF12796">
    <property type="entry name" value="Ank_2"/>
    <property type="match status" value="1"/>
</dbReference>
<evidence type="ECO:0000256" key="1">
    <source>
        <dbReference type="ARBA" id="ARBA00022737"/>
    </source>
</evidence>
<proteinExistence type="predicted"/>
<keyword evidence="1" id="KW-0677">Repeat</keyword>
<organism evidence="4 5">
    <name type="scientific">Meloidogyne javanica</name>
    <name type="common">Root-knot nematode worm</name>
    <dbReference type="NCBI Taxonomy" id="6303"/>
    <lineage>
        <taxon>Eukaryota</taxon>
        <taxon>Metazoa</taxon>
        <taxon>Ecdysozoa</taxon>
        <taxon>Nematoda</taxon>
        <taxon>Chromadorea</taxon>
        <taxon>Rhabditida</taxon>
        <taxon>Tylenchina</taxon>
        <taxon>Tylenchomorpha</taxon>
        <taxon>Tylenchoidea</taxon>
        <taxon>Meloidogynidae</taxon>
        <taxon>Meloidogyninae</taxon>
        <taxon>Meloidogyne</taxon>
        <taxon>Meloidogyne incognita group</taxon>
    </lineage>
</organism>
<dbReference type="SMART" id="SM00248">
    <property type="entry name" value="ANK"/>
    <property type="match status" value="3"/>
</dbReference>
<evidence type="ECO:0000313" key="4">
    <source>
        <dbReference type="Proteomes" id="UP000887561"/>
    </source>
</evidence>
<dbReference type="PROSITE" id="PS50088">
    <property type="entry name" value="ANK_REPEAT"/>
    <property type="match status" value="1"/>
</dbReference>
<dbReference type="InterPro" id="IPR002110">
    <property type="entry name" value="Ankyrin_rpt"/>
</dbReference>
<dbReference type="SUPFAM" id="SSF48403">
    <property type="entry name" value="Ankyrin repeat"/>
    <property type="match status" value="1"/>
</dbReference>
<dbReference type="PANTHER" id="PTHR24123:SF33">
    <property type="entry name" value="PROTEIN HOS4"/>
    <property type="match status" value="1"/>
</dbReference>
<evidence type="ECO:0000256" key="2">
    <source>
        <dbReference type="ARBA" id="ARBA00023043"/>
    </source>
</evidence>
<keyword evidence="4" id="KW-1185">Reference proteome</keyword>
<dbReference type="InterPro" id="IPR036770">
    <property type="entry name" value="Ankyrin_rpt-contain_sf"/>
</dbReference>
<dbReference type="WBParaSite" id="scaffold3253_cov213.g6298">
    <property type="protein sequence ID" value="scaffold3253_cov213.g6298"/>
    <property type="gene ID" value="scaffold3253_cov213.g6298"/>
</dbReference>
<dbReference type="InterPro" id="IPR051165">
    <property type="entry name" value="Multifunctional_ANK_Repeat"/>
</dbReference>